<dbReference type="Pfam" id="PF00565">
    <property type="entry name" value="SNase"/>
    <property type="match status" value="1"/>
</dbReference>
<dbReference type="EMBL" id="MFAM01000045">
    <property type="protein sequence ID" value="OGD78472.1"/>
    <property type="molecule type" value="Genomic_DNA"/>
</dbReference>
<dbReference type="PROSITE" id="PS50830">
    <property type="entry name" value="TNASE_3"/>
    <property type="match status" value="1"/>
</dbReference>
<evidence type="ECO:0000256" key="4">
    <source>
        <dbReference type="SAM" id="Phobius"/>
    </source>
</evidence>
<keyword evidence="2" id="KW-0255">Endonuclease</keyword>
<evidence type="ECO:0000313" key="7">
    <source>
        <dbReference type="Proteomes" id="UP000176682"/>
    </source>
</evidence>
<comment type="caution">
    <text evidence="6">The sequence shown here is derived from an EMBL/GenBank/DDBJ whole genome shotgun (WGS) entry which is preliminary data.</text>
</comment>
<sequence>MTKVKKSRNVSWAQLLTVILTPSILLNAILLTKQPTPEQGTLVEGVIDGDTLVLAGKTRVRLRQMDAPELEYCGGEEAKKALEELVLNKKVVLSELIPDQRGRGMALVYVGDRLVNEAMLKSGWARFHHDTTSKNEELKQTAKRVESEELGLFAKCQSQDTPDKEGCVVKGNIDPQGGTKRYYVPGCAQYKYTIVEKDLGEAWFCSEKEAVKAGYVKAATCK</sequence>
<evidence type="ECO:0000256" key="3">
    <source>
        <dbReference type="ARBA" id="ARBA00022801"/>
    </source>
</evidence>
<dbReference type="GO" id="GO:0004519">
    <property type="term" value="F:endonuclease activity"/>
    <property type="evidence" value="ECO:0007669"/>
    <property type="project" value="UniProtKB-KW"/>
</dbReference>
<keyword evidence="4" id="KW-1133">Transmembrane helix</keyword>
<reference evidence="6 7" key="1">
    <citation type="journal article" date="2016" name="Nat. Commun.">
        <title>Thousands of microbial genomes shed light on interconnected biogeochemical processes in an aquifer system.</title>
        <authorList>
            <person name="Anantharaman K."/>
            <person name="Brown C.T."/>
            <person name="Hug L.A."/>
            <person name="Sharon I."/>
            <person name="Castelle C.J."/>
            <person name="Probst A.J."/>
            <person name="Thomas B.C."/>
            <person name="Singh A."/>
            <person name="Wilkins M.J."/>
            <person name="Karaoz U."/>
            <person name="Brodie E.L."/>
            <person name="Williams K.H."/>
            <person name="Hubbard S.S."/>
            <person name="Banfield J.F."/>
        </authorList>
    </citation>
    <scope>NUCLEOTIDE SEQUENCE [LARGE SCALE GENOMIC DNA]</scope>
</reference>
<organism evidence="6 7">
    <name type="scientific">Candidatus Collierbacteria bacterium RIFOXYB1_FULL_49_13</name>
    <dbReference type="NCBI Taxonomy" id="1817728"/>
    <lineage>
        <taxon>Bacteria</taxon>
        <taxon>Candidatus Collieribacteriota</taxon>
    </lineage>
</organism>
<keyword evidence="4" id="KW-0472">Membrane</keyword>
<proteinExistence type="predicted"/>
<evidence type="ECO:0000256" key="2">
    <source>
        <dbReference type="ARBA" id="ARBA00022759"/>
    </source>
</evidence>
<protein>
    <recommendedName>
        <fullName evidence="5">TNase-like domain-containing protein</fullName>
    </recommendedName>
</protein>
<keyword evidence="4" id="KW-0812">Transmembrane</keyword>
<evidence type="ECO:0000313" key="6">
    <source>
        <dbReference type="EMBL" id="OGD78472.1"/>
    </source>
</evidence>
<feature type="transmembrane region" description="Helical" evidence="4">
    <location>
        <begin position="12"/>
        <end position="31"/>
    </location>
</feature>
<accession>A0A1F5FFZ5</accession>
<dbReference type="Proteomes" id="UP000176682">
    <property type="component" value="Unassembled WGS sequence"/>
</dbReference>
<name>A0A1F5FFZ5_9BACT</name>
<dbReference type="InterPro" id="IPR035437">
    <property type="entry name" value="SNase_OB-fold_sf"/>
</dbReference>
<gene>
    <name evidence="6" type="ORF">A2368_00040</name>
</gene>
<keyword evidence="1" id="KW-0540">Nuclease</keyword>
<dbReference type="SMART" id="SM00318">
    <property type="entry name" value="SNc"/>
    <property type="match status" value="1"/>
</dbReference>
<dbReference type="PANTHER" id="PTHR12302">
    <property type="entry name" value="EBNA2 BINDING PROTEIN P100"/>
    <property type="match status" value="1"/>
</dbReference>
<dbReference type="GO" id="GO:0016787">
    <property type="term" value="F:hydrolase activity"/>
    <property type="evidence" value="ECO:0007669"/>
    <property type="project" value="UniProtKB-KW"/>
</dbReference>
<keyword evidence="3" id="KW-0378">Hydrolase</keyword>
<feature type="domain" description="TNase-like" evidence="5">
    <location>
        <begin position="37"/>
        <end position="155"/>
    </location>
</feature>
<dbReference type="InterPro" id="IPR016071">
    <property type="entry name" value="Staphylococal_nuclease_OB-fold"/>
</dbReference>
<dbReference type="AlphaFoldDB" id="A0A1F5FFZ5"/>
<dbReference type="SUPFAM" id="SSF50199">
    <property type="entry name" value="Staphylococcal nuclease"/>
    <property type="match status" value="1"/>
</dbReference>
<dbReference type="Gene3D" id="2.40.50.90">
    <property type="match status" value="1"/>
</dbReference>
<dbReference type="PANTHER" id="PTHR12302:SF3">
    <property type="entry name" value="SERINE_THREONINE-PROTEIN KINASE 31"/>
    <property type="match status" value="1"/>
</dbReference>
<evidence type="ECO:0000259" key="5">
    <source>
        <dbReference type="PROSITE" id="PS50830"/>
    </source>
</evidence>
<evidence type="ECO:0000256" key="1">
    <source>
        <dbReference type="ARBA" id="ARBA00022722"/>
    </source>
</evidence>